<dbReference type="Gene3D" id="3.30.1380.20">
    <property type="entry name" value="Trafficking protein particle complex subunit 3"/>
    <property type="match status" value="1"/>
</dbReference>
<evidence type="ECO:0000313" key="3">
    <source>
        <dbReference type="Proteomes" id="UP000593766"/>
    </source>
</evidence>
<dbReference type="GeneID" id="59454899"/>
<dbReference type="SUPFAM" id="SSF55021">
    <property type="entry name" value="ACT-like"/>
    <property type="match status" value="1"/>
</dbReference>
<dbReference type="InterPro" id="IPR002912">
    <property type="entry name" value="ACT_dom"/>
</dbReference>
<proteinExistence type="predicted"/>
<dbReference type="Proteomes" id="UP000593766">
    <property type="component" value="Chromosome"/>
</dbReference>
<reference evidence="2 3" key="1">
    <citation type="submission" date="2020-10" db="EMBL/GenBank/DDBJ databases">
        <title>Complete genome sequence of Thermosphaera aggregans strain 3507.</title>
        <authorList>
            <person name="Zayulina K.S."/>
            <person name="Elcheninov A.G."/>
            <person name="Toshchakov S.V."/>
            <person name="Kublanov I.V."/>
            <person name="Kochetkova T.V."/>
        </authorList>
    </citation>
    <scope>NUCLEOTIDE SEQUENCE [LARGE SCALE GENOMIC DNA]</scope>
    <source>
        <strain evidence="2 3">3507</strain>
    </source>
</reference>
<keyword evidence="3" id="KW-1185">Reference proteome</keyword>
<dbReference type="InterPro" id="IPR024096">
    <property type="entry name" value="NO_sig/Golgi_transp_ligand-bd"/>
</dbReference>
<dbReference type="EMBL" id="CP063144">
    <property type="protein sequence ID" value="QOR94136.1"/>
    <property type="molecule type" value="Genomic_DNA"/>
</dbReference>
<gene>
    <name evidence="2" type="ORF">IMZ38_05735</name>
</gene>
<evidence type="ECO:0000313" key="2">
    <source>
        <dbReference type="EMBL" id="QOR94136.1"/>
    </source>
</evidence>
<dbReference type="PROSITE" id="PS51671">
    <property type="entry name" value="ACT"/>
    <property type="match status" value="1"/>
</dbReference>
<dbReference type="SUPFAM" id="SSF111126">
    <property type="entry name" value="Ligand-binding domain in the NO signalling and Golgi transport"/>
    <property type="match status" value="1"/>
</dbReference>
<dbReference type="KEGG" id="tcs:IMZ38_05735"/>
<dbReference type="InterPro" id="IPR045865">
    <property type="entry name" value="ACT-like_dom_sf"/>
</dbReference>
<protein>
    <recommendedName>
        <fullName evidence="1">ACT domain-containing protein</fullName>
    </recommendedName>
</protein>
<dbReference type="RefSeq" id="WP_193435938.1">
    <property type="nucleotide sequence ID" value="NZ_CP063144.1"/>
</dbReference>
<feature type="domain" description="ACT" evidence="1">
    <location>
        <begin position="35"/>
        <end position="112"/>
    </location>
</feature>
<dbReference type="OrthoDB" id="19264at2157"/>
<sequence length="285" mass="31972">MGILANIVRLGKGNNDFVKVIVPTAFRMTTEDGILLYLKLKNEVGVVAKVTEVVSKAGLNIVNITTPSIVKGEYGDLFLLVENCDRECGEELSKSMRKELGKIVSEVSVYDSRENFLFIPNSVAEFMGLESLILPKPLLGEVYKFVYGKHPDALMLALIRNMGVAFGTGLYNEFLGESAEHLSIEHQYENALRFFEGVYSSMGFGNAKVTYKNGVVFNIEIYNNLESLILRNLEQTRALPEFTIGMIQGYLSSLTGRRVEVHVLETLPRGSQRDLFEVRVYEYSK</sequence>
<organism evidence="2 3">
    <name type="scientific">Thermosphaera chiliense</name>
    <dbReference type="NCBI Taxonomy" id="3402707"/>
    <lineage>
        <taxon>Archaea</taxon>
        <taxon>Thermoproteota</taxon>
        <taxon>Thermoprotei</taxon>
        <taxon>Desulfurococcales</taxon>
        <taxon>Desulfurococcaceae</taxon>
        <taxon>Thermosphaera</taxon>
    </lineage>
</organism>
<name>A0A7M1UPW3_9CREN</name>
<evidence type="ECO:0000259" key="1">
    <source>
        <dbReference type="PROSITE" id="PS51671"/>
    </source>
</evidence>
<accession>A0A7M1UPW3</accession>
<dbReference type="Gene3D" id="3.30.70.260">
    <property type="match status" value="1"/>
</dbReference>
<dbReference type="AlphaFoldDB" id="A0A7M1UPW3"/>